<evidence type="ECO:0000313" key="2">
    <source>
        <dbReference type="EMBL" id="TPG52752.1"/>
    </source>
</evidence>
<gene>
    <name evidence="2" type="ORF">EAH76_12820</name>
</gene>
<protein>
    <submittedName>
        <fullName evidence="2">Uncharacterized protein</fullName>
    </submittedName>
</protein>
<reference evidence="2 3" key="1">
    <citation type="journal article" date="2019" name="Environ. Microbiol.">
        <title>Species interactions and distinct microbial communities in high Arctic permafrost affected cryosols are associated with the CH4 and CO2 gas fluxes.</title>
        <authorList>
            <person name="Altshuler I."/>
            <person name="Hamel J."/>
            <person name="Turney S."/>
            <person name="Magnuson E."/>
            <person name="Levesque R."/>
            <person name="Greer C."/>
            <person name="Whyte L.G."/>
        </authorList>
    </citation>
    <scope>NUCLEOTIDE SEQUENCE [LARGE SCALE GENOMIC DNA]</scope>
    <source>
        <strain evidence="2 3">E6.1</strain>
    </source>
</reference>
<feature type="signal peptide" evidence="1">
    <location>
        <begin position="1"/>
        <end position="22"/>
    </location>
</feature>
<comment type="caution">
    <text evidence="2">The sequence shown here is derived from an EMBL/GenBank/DDBJ whole genome shotgun (WGS) entry which is preliminary data.</text>
</comment>
<dbReference type="Proteomes" id="UP000319931">
    <property type="component" value="Unassembled WGS sequence"/>
</dbReference>
<dbReference type="AlphaFoldDB" id="A0A502FU24"/>
<organism evidence="2 3">
    <name type="scientific">Sphingomonas glacialis</name>
    <dbReference type="NCBI Taxonomy" id="658225"/>
    <lineage>
        <taxon>Bacteria</taxon>
        <taxon>Pseudomonadati</taxon>
        <taxon>Pseudomonadota</taxon>
        <taxon>Alphaproteobacteria</taxon>
        <taxon>Sphingomonadales</taxon>
        <taxon>Sphingomonadaceae</taxon>
        <taxon>Sphingomonas</taxon>
    </lineage>
</organism>
<feature type="chain" id="PRO_5021352954" evidence="1">
    <location>
        <begin position="23"/>
        <end position="303"/>
    </location>
</feature>
<evidence type="ECO:0000256" key="1">
    <source>
        <dbReference type="SAM" id="SignalP"/>
    </source>
</evidence>
<name>A0A502FU24_9SPHN</name>
<accession>A0A502FU24</accession>
<sequence length="303" mass="31663">MMIHLRTLTACSLLAVGLGAAAPDPVYTVRDDGVVAASVEGVPGTLRIDPGAPALPILAKPYALRAGLKPGMFGLHYKVGPSGVRGVTAVTHLTVDGMAIRRRVGWFDTPYATGADGVIGPGGLPAPMVRFELHPPRPGERTLDLPLVDGGALIGNWGGLFGEILVGGVPMKVRFDLHHRLSLASAGAAQRIAAAQGGALTGPVDQAEIAFGIARPVRRMTLATPFAIGPLALNALHVRVSDYGNAATIRDADVTPDPDEIIVTGKAKRDPARDRLSIGRDALEHCSSITFDKPAKRIRLSCL</sequence>
<dbReference type="OrthoDB" id="8478659at2"/>
<evidence type="ECO:0000313" key="3">
    <source>
        <dbReference type="Proteomes" id="UP000319931"/>
    </source>
</evidence>
<proteinExistence type="predicted"/>
<dbReference type="EMBL" id="RCZC01000003">
    <property type="protein sequence ID" value="TPG52752.1"/>
    <property type="molecule type" value="Genomic_DNA"/>
</dbReference>
<dbReference type="RefSeq" id="WP_140850670.1">
    <property type="nucleotide sequence ID" value="NZ_RCZC01000003.1"/>
</dbReference>
<keyword evidence="3" id="KW-1185">Reference proteome</keyword>
<keyword evidence="1" id="KW-0732">Signal</keyword>